<sequence>MGDAGIGVIGLVTGSPGVFSLSKPSVGYHVVEVGGNKVNEIEAYQSSTPSCPLSDLILSDANSLNIELQYLGRAEKIYRPLQTRNDNDVKEQGARNRGRRGIYSDLVPAYSPFLHRFAQSSLALDLARRTLFGAAAGYRFLMSEKRTKGGGDPPSAVRFYPPTRPQHAPPSFPHAPSRKLSCYQSRKRVGRSFGG</sequence>
<feature type="compositionally biased region" description="Basic residues" evidence="1">
    <location>
        <begin position="185"/>
        <end position="195"/>
    </location>
</feature>
<feature type="region of interest" description="Disordered" evidence="1">
    <location>
        <begin position="144"/>
        <end position="195"/>
    </location>
</feature>
<protein>
    <recommendedName>
        <fullName evidence="4">PDZ domain-containing protein</fullName>
    </recommendedName>
</protein>
<name>A0A2H3AWV2_9AGAR</name>
<evidence type="ECO:0000313" key="2">
    <source>
        <dbReference type="EMBL" id="PBK58268.1"/>
    </source>
</evidence>
<evidence type="ECO:0008006" key="4">
    <source>
        <dbReference type="Google" id="ProtNLM"/>
    </source>
</evidence>
<evidence type="ECO:0000313" key="3">
    <source>
        <dbReference type="Proteomes" id="UP000218334"/>
    </source>
</evidence>
<keyword evidence="3" id="KW-1185">Reference proteome</keyword>
<proteinExistence type="predicted"/>
<accession>A0A2H3AWV2</accession>
<dbReference type="AlphaFoldDB" id="A0A2H3AWV2"/>
<feature type="compositionally biased region" description="Pro residues" evidence="1">
    <location>
        <begin position="162"/>
        <end position="173"/>
    </location>
</feature>
<reference evidence="3" key="1">
    <citation type="journal article" date="2017" name="Nat. Ecol. Evol.">
        <title>Genome expansion and lineage-specific genetic innovations in the forest pathogenic fungi Armillaria.</title>
        <authorList>
            <person name="Sipos G."/>
            <person name="Prasanna A.N."/>
            <person name="Walter M.C."/>
            <person name="O'Connor E."/>
            <person name="Balint B."/>
            <person name="Krizsan K."/>
            <person name="Kiss B."/>
            <person name="Hess J."/>
            <person name="Varga T."/>
            <person name="Slot J."/>
            <person name="Riley R."/>
            <person name="Boka B."/>
            <person name="Rigling D."/>
            <person name="Barry K."/>
            <person name="Lee J."/>
            <person name="Mihaltcheva S."/>
            <person name="LaButti K."/>
            <person name="Lipzen A."/>
            <person name="Waldron R."/>
            <person name="Moloney N.M."/>
            <person name="Sperisen C."/>
            <person name="Kredics L."/>
            <person name="Vagvoelgyi C."/>
            <person name="Patrignani A."/>
            <person name="Fitzpatrick D."/>
            <person name="Nagy I."/>
            <person name="Doyle S."/>
            <person name="Anderson J.B."/>
            <person name="Grigoriev I.V."/>
            <person name="Gueldener U."/>
            <person name="Muensterkoetter M."/>
            <person name="Nagy L.G."/>
        </authorList>
    </citation>
    <scope>NUCLEOTIDE SEQUENCE [LARGE SCALE GENOMIC DNA]</scope>
    <source>
        <strain evidence="3">28-4</strain>
    </source>
</reference>
<organism evidence="2 3">
    <name type="scientific">Armillaria solidipes</name>
    <dbReference type="NCBI Taxonomy" id="1076256"/>
    <lineage>
        <taxon>Eukaryota</taxon>
        <taxon>Fungi</taxon>
        <taxon>Dikarya</taxon>
        <taxon>Basidiomycota</taxon>
        <taxon>Agaricomycotina</taxon>
        <taxon>Agaricomycetes</taxon>
        <taxon>Agaricomycetidae</taxon>
        <taxon>Agaricales</taxon>
        <taxon>Marasmiineae</taxon>
        <taxon>Physalacriaceae</taxon>
        <taxon>Armillaria</taxon>
    </lineage>
</organism>
<dbReference type="EMBL" id="KZ293563">
    <property type="protein sequence ID" value="PBK58268.1"/>
    <property type="molecule type" value="Genomic_DNA"/>
</dbReference>
<evidence type="ECO:0000256" key="1">
    <source>
        <dbReference type="SAM" id="MobiDB-lite"/>
    </source>
</evidence>
<dbReference type="Proteomes" id="UP000218334">
    <property type="component" value="Unassembled WGS sequence"/>
</dbReference>
<gene>
    <name evidence="2" type="ORF">ARMSODRAFT_156010</name>
</gene>